<evidence type="ECO:0000313" key="2">
    <source>
        <dbReference type="EMBL" id="OMJ66772.1"/>
    </source>
</evidence>
<gene>
    <name evidence="2" type="ORF">SteCoe_36277</name>
</gene>
<proteinExistence type="predicted"/>
<organism evidence="2 3">
    <name type="scientific">Stentor coeruleus</name>
    <dbReference type="NCBI Taxonomy" id="5963"/>
    <lineage>
        <taxon>Eukaryota</taxon>
        <taxon>Sar</taxon>
        <taxon>Alveolata</taxon>
        <taxon>Ciliophora</taxon>
        <taxon>Postciliodesmatophora</taxon>
        <taxon>Heterotrichea</taxon>
        <taxon>Heterotrichida</taxon>
        <taxon>Stentoridae</taxon>
        <taxon>Stentor</taxon>
    </lineage>
</organism>
<dbReference type="Proteomes" id="UP000187209">
    <property type="component" value="Unassembled WGS sequence"/>
</dbReference>
<reference evidence="2 3" key="1">
    <citation type="submission" date="2016-11" db="EMBL/GenBank/DDBJ databases">
        <title>The macronuclear genome of Stentor coeruleus: a giant cell with tiny introns.</title>
        <authorList>
            <person name="Slabodnick M."/>
            <person name="Ruby J.G."/>
            <person name="Reiff S.B."/>
            <person name="Swart E.C."/>
            <person name="Gosai S."/>
            <person name="Prabakaran S."/>
            <person name="Witkowska E."/>
            <person name="Larue G.E."/>
            <person name="Fisher S."/>
            <person name="Freeman R.M."/>
            <person name="Gunawardena J."/>
            <person name="Chu W."/>
            <person name="Stover N.A."/>
            <person name="Gregory B.D."/>
            <person name="Nowacki M."/>
            <person name="Derisi J."/>
            <person name="Roy S.W."/>
            <person name="Marshall W.F."/>
            <person name="Sood P."/>
        </authorList>
    </citation>
    <scope>NUCLEOTIDE SEQUENCE [LARGE SCALE GENOMIC DNA]</scope>
    <source>
        <strain evidence="2">WM001</strain>
    </source>
</reference>
<accession>A0A1R2AQH6</accession>
<keyword evidence="1" id="KW-0175">Coiled coil</keyword>
<evidence type="ECO:0000313" key="3">
    <source>
        <dbReference type="Proteomes" id="UP000187209"/>
    </source>
</evidence>
<keyword evidence="3" id="KW-1185">Reference proteome</keyword>
<evidence type="ECO:0000256" key="1">
    <source>
        <dbReference type="SAM" id="Coils"/>
    </source>
</evidence>
<name>A0A1R2AQH6_9CILI</name>
<sequence length="314" mass="36931">MKKTVFLRKLSHKNLKIPSRAPNDSPYNLHLRKTLAQKARSSEFLYKINQKNLAQTNIEESNLDVVQEKNLKGSHSCINSRESSPQNTFYNNNSEVYDIHIEELIKQLDSKLIEISQNDYKQKFQIHSSIYDHFSKIFPKLSHFFFRLKVGLINNLTRHYKTKINSLQFDIKKKTDMIDSLQLEKVKNITKVNELSSLNIELITRIEKIKENDSEPFVGKRHKEEIIGAHAFIEELKAKSSKIKDLNIQLEELRDNEIKVLQIIEKLKDEGIDFDKIYNSMHVKKNTIGRKFKRIIPQLRVEDLSKSDYKVLLH</sequence>
<comment type="caution">
    <text evidence="2">The sequence shown here is derived from an EMBL/GenBank/DDBJ whole genome shotgun (WGS) entry which is preliminary data.</text>
</comment>
<dbReference type="AlphaFoldDB" id="A0A1R2AQH6"/>
<feature type="coiled-coil region" evidence="1">
    <location>
        <begin position="192"/>
        <end position="270"/>
    </location>
</feature>
<protein>
    <submittedName>
        <fullName evidence="2">Uncharacterized protein</fullName>
    </submittedName>
</protein>
<dbReference type="EMBL" id="MPUH01001638">
    <property type="protein sequence ID" value="OMJ66772.1"/>
    <property type="molecule type" value="Genomic_DNA"/>
</dbReference>